<dbReference type="GO" id="GO:0004357">
    <property type="term" value="F:glutamate-cysteine ligase activity"/>
    <property type="evidence" value="ECO:0007669"/>
    <property type="project" value="InterPro"/>
</dbReference>
<reference evidence="1 2" key="1">
    <citation type="submission" date="2019-08" db="EMBL/GenBank/DDBJ databases">
        <title>Genomes of Antarctic Bizionia species.</title>
        <authorList>
            <person name="Bowman J.P."/>
        </authorList>
    </citation>
    <scope>NUCLEOTIDE SEQUENCE [LARGE SCALE GENOMIC DNA]</scope>
    <source>
        <strain evidence="1 2">HFD</strain>
    </source>
</reference>
<organism evidence="1 2">
    <name type="scientific">Bizionia saleffrena</name>
    <dbReference type="NCBI Taxonomy" id="291189"/>
    <lineage>
        <taxon>Bacteria</taxon>
        <taxon>Pseudomonadati</taxon>
        <taxon>Bacteroidota</taxon>
        <taxon>Flavobacteriia</taxon>
        <taxon>Flavobacteriales</taxon>
        <taxon>Flavobacteriaceae</taxon>
        <taxon>Bizionia</taxon>
    </lineage>
</organism>
<evidence type="ECO:0000313" key="1">
    <source>
        <dbReference type="EMBL" id="TYB74433.1"/>
    </source>
</evidence>
<dbReference type="Pfam" id="PF04107">
    <property type="entry name" value="GCS2"/>
    <property type="match status" value="1"/>
</dbReference>
<dbReference type="AlphaFoldDB" id="A0A8H2QLL4"/>
<proteinExistence type="predicted"/>
<dbReference type="InterPro" id="IPR006336">
    <property type="entry name" value="GCS2"/>
</dbReference>
<name>A0A8H2QLL4_9FLAO</name>
<keyword evidence="1" id="KW-0436">Ligase</keyword>
<dbReference type="Gene3D" id="3.30.590.20">
    <property type="match status" value="1"/>
</dbReference>
<dbReference type="InterPro" id="IPR050141">
    <property type="entry name" value="GCL_type2/YbdK_subfam"/>
</dbReference>
<accession>A0A8H2QLL4</accession>
<dbReference type="PANTHER" id="PTHR36510">
    <property type="entry name" value="GLUTAMATE--CYSTEINE LIGASE 2-RELATED"/>
    <property type="match status" value="1"/>
</dbReference>
<protein>
    <submittedName>
        <fullName evidence="1">Glutamate--cysteine ligase</fullName>
    </submittedName>
</protein>
<dbReference type="SUPFAM" id="SSF55931">
    <property type="entry name" value="Glutamine synthetase/guanido kinase"/>
    <property type="match status" value="1"/>
</dbReference>
<dbReference type="EMBL" id="VSKM01000006">
    <property type="protein sequence ID" value="TYB74433.1"/>
    <property type="molecule type" value="Genomic_DNA"/>
</dbReference>
<sequence length="408" mass="46318">MSKKYHLFEVYGIELEYMLIDTATFKVAPKVDALLTKKNGALTSDIDNGLIAWSNELVAHVIELKTNGPTKDLDNLSEAFHKNIIEINSLLKTENLKLLPTASHPLMNPLTDTQLWKHSFSEVYELYNRIFDCKGHGWSNVQSTHINLPFFDDKEFEKLHAAIRVILPLIPGLCASSPILEGKNTGFKDTRLEYYKTNQKEIPEMTGLVIPERVFTKIDYYSTIFEPIKKAIAPKDTNGILDHHFLNSRGAIARFDRNAIEIRLVDIQECPQADIAICVLIIETLKLLVNKHLASLSDQKGWTKEALFAVFNPIIKEGENYEVTNTNYLQLFHLEENATVNAIWKHLYKLAKPTIHASHYHAIETILNDGTLATRILKAVDSDFSEAHIKKVYSKLADCLQTNTVFSV</sequence>
<dbReference type="Proteomes" id="UP000323324">
    <property type="component" value="Unassembled WGS sequence"/>
</dbReference>
<dbReference type="GO" id="GO:0042398">
    <property type="term" value="P:modified amino acid biosynthetic process"/>
    <property type="evidence" value="ECO:0007669"/>
    <property type="project" value="InterPro"/>
</dbReference>
<dbReference type="RefSeq" id="WP_148369630.1">
    <property type="nucleotide sequence ID" value="NZ_VSKM01000006.1"/>
</dbReference>
<comment type="caution">
    <text evidence="1">The sequence shown here is derived from an EMBL/GenBank/DDBJ whole genome shotgun (WGS) entry which is preliminary data.</text>
</comment>
<gene>
    <name evidence="1" type="ORF">ES676_07085</name>
</gene>
<dbReference type="PANTHER" id="PTHR36510:SF1">
    <property type="entry name" value="GLUTAMATE--CYSTEINE LIGASE 2-RELATED"/>
    <property type="match status" value="1"/>
</dbReference>
<keyword evidence="2" id="KW-1185">Reference proteome</keyword>
<dbReference type="InterPro" id="IPR014746">
    <property type="entry name" value="Gln_synth/guanido_kin_cat_dom"/>
</dbReference>
<evidence type="ECO:0000313" key="2">
    <source>
        <dbReference type="Proteomes" id="UP000323324"/>
    </source>
</evidence>